<dbReference type="Proteomes" id="UP000053732">
    <property type="component" value="Unassembled WGS sequence"/>
</dbReference>
<reference evidence="2 3" key="1">
    <citation type="journal article" date="2014" name="Nat. Commun.">
        <title>Multiple recent horizontal transfers of a large genomic region in cheese making fungi.</title>
        <authorList>
            <person name="Cheeseman K."/>
            <person name="Ropars J."/>
            <person name="Renault P."/>
            <person name="Dupont J."/>
            <person name="Gouzy J."/>
            <person name="Branca A."/>
            <person name="Abraham A.L."/>
            <person name="Ceppi M."/>
            <person name="Conseiller E."/>
            <person name="Debuchy R."/>
            <person name="Malagnac F."/>
            <person name="Goarin A."/>
            <person name="Silar P."/>
            <person name="Lacoste S."/>
            <person name="Sallet E."/>
            <person name="Bensimon A."/>
            <person name="Giraud T."/>
            <person name="Brygoo Y."/>
        </authorList>
    </citation>
    <scope>NUCLEOTIDE SEQUENCE [LARGE SCALE GENOMIC DNA]</scope>
    <source>
        <strain evidence="3">FM 013</strain>
    </source>
</reference>
<feature type="compositionally biased region" description="Polar residues" evidence="1">
    <location>
        <begin position="42"/>
        <end position="51"/>
    </location>
</feature>
<dbReference type="AlphaFoldDB" id="A0A0G4PTX9"/>
<accession>A0A0G4PTX9</accession>
<sequence length="60" mass="6633">MQRNTLDSFRPNQAPVALIAEPNDDQSLGHPRPHQSSDIKPDTTNASQTPSRAAHWMNSP</sequence>
<gene>
    <name evidence="2" type="ORF">PCAMFM013_S040g000037</name>
</gene>
<feature type="region of interest" description="Disordered" evidence="1">
    <location>
        <begin position="1"/>
        <end position="60"/>
    </location>
</feature>
<name>A0A0G4PTX9_PENC3</name>
<evidence type="ECO:0000256" key="1">
    <source>
        <dbReference type="SAM" id="MobiDB-lite"/>
    </source>
</evidence>
<feature type="compositionally biased region" description="Polar residues" evidence="1">
    <location>
        <begin position="1"/>
        <end position="11"/>
    </location>
</feature>
<keyword evidence="3" id="KW-1185">Reference proteome</keyword>
<organism evidence="2 3">
    <name type="scientific">Penicillium camemberti (strain FM 013)</name>
    <dbReference type="NCBI Taxonomy" id="1429867"/>
    <lineage>
        <taxon>Eukaryota</taxon>
        <taxon>Fungi</taxon>
        <taxon>Dikarya</taxon>
        <taxon>Ascomycota</taxon>
        <taxon>Pezizomycotina</taxon>
        <taxon>Eurotiomycetes</taxon>
        <taxon>Eurotiomycetidae</taxon>
        <taxon>Eurotiales</taxon>
        <taxon>Aspergillaceae</taxon>
        <taxon>Penicillium</taxon>
    </lineage>
</organism>
<proteinExistence type="predicted"/>
<dbReference type="EMBL" id="HG793173">
    <property type="protein sequence ID" value="CRL29811.1"/>
    <property type="molecule type" value="Genomic_DNA"/>
</dbReference>
<evidence type="ECO:0000313" key="2">
    <source>
        <dbReference type="EMBL" id="CRL29811.1"/>
    </source>
</evidence>
<evidence type="ECO:0000313" key="3">
    <source>
        <dbReference type="Proteomes" id="UP000053732"/>
    </source>
</evidence>
<protein>
    <submittedName>
        <fullName evidence="2">Str. FM013</fullName>
    </submittedName>
</protein>